<gene>
    <name evidence="1" type="ORF">ASPZODRAFT_142309</name>
</gene>
<organism evidence="1 2">
    <name type="scientific">Penicilliopsis zonata CBS 506.65</name>
    <dbReference type="NCBI Taxonomy" id="1073090"/>
    <lineage>
        <taxon>Eukaryota</taxon>
        <taxon>Fungi</taxon>
        <taxon>Dikarya</taxon>
        <taxon>Ascomycota</taxon>
        <taxon>Pezizomycotina</taxon>
        <taxon>Eurotiomycetes</taxon>
        <taxon>Eurotiomycetidae</taxon>
        <taxon>Eurotiales</taxon>
        <taxon>Aspergillaceae</taxon>
        <taxon>Penicilliopsis</taxon>
    </lineage>
</organism>
<name>A0A1L9SGV3_9EURO</name>
<dbReference type="OrthoDB" id="4364700at2759"/>
<reference evidence="2" key="1">
    <citation type="journal article" date="2017" name="Genome Biol.">
        <title>Comparative genomics reveals high biological diversity and specific adaptations in the industrially and medically important fungal genus Aspergillus.</title>
        <authorList>
            <person name="de Vries R.P."/>
            <person name="Riley R."/>
            <person name="Wiebenga A."/>
            <person name="Aguilar-Osorio G."/>
            <person name="Amillis S."/>
            <person name="Uchima C.A."/>
            <person name="Anderluh G."/>
            <person name="Asadollahi M."/>
            <person name="Askin M."/>
            <person name="Barry K."/>
            <person name="Battaglia E."/>
            <person name="Bayram O."/>
            <person name="Benocci T."/>
            <person name="Braus-Stromeyer S.A."/>
            <person name="Caldana C."/>
            <person name="Canovas D."/>
            <person name="Cerqueira G.C."/>
            <person name="Chen F."/>
            <person name="Chen W."/>
            <person name="Choi C."/>
            <person name="Clum A."/>
            <person name="Dos Santos R.A."/>
            <person name="Damasio A.R."/>
            <person name="Diallinas G."/>
            <person name="Emri T."/>
            <person name="Fekete E."/>
            <person name="Flipphi M."/>
            <person name="Freyberg S."/>
            <person name="Gallo A."/>
            <person name="Gournas C."/>
            <person name="Habgood R."/>
            <person name="Hainaut M."/>
            <person name="Harispe M.L."/>
            <person name="Henrissat B."/>
            <person name="Hilden K.S."/>
            <person name="Hope R."/>
            <person name="Hossain A."/>
            <person name="Karabika E."/>
            <person name="Karaffa L."/>
            <person name="Karanyi Z."/>
            <person name="Krasevec N."/>
            <person name="Kuo A."/>
            <person name="Kusch H."/>
            <person name="LaButti K."/>
            <person name="Lagendijk E.L."/>
            <person name="Lapidus A."/>
            <person name="Levasseur A."/>
            <person name="Lindquist E."/>
            <person name="Lipzen A."/>
            <person name="Logrieco A.F."/>
            <person name="MacCabe A."/>
            <person name="Maekelae M.R."/>
            <person name="Malavazi I."/>
            <person name="Melin P."/>
            <person name="Meyer V."/>
            <person name="Mielnichuk N."/>
            <person name="Miskei M."/>
            <person name="Molnar A.P."/>
            <person name="Mule G."/>
            <person name="Ngan C.Y."/>
            <person name="Orejas M."/>
            <person name="Orosz E."/>
            <person name="Ouedraogo J.P."/>
            <person name="Overkamp K.M."/>
            <person name="Park H.-S."/>
            <person name="Perrone G."/>
            <person name="Piumi F."/>
            <person name="Punt P.J."/>
            <person name="Ram A.F."/>
            <person name="Ramon A."/>
            <person name="Rauscher S."/>
            <person name="Record E."/>
            <person name="Riano-Pachon D.M."/>
            <person name="Robert V."/>
            <person name="Roehrig J."/>
            <person name="Ruller R."/>
            <person name="Salamov A."/>
            <person name="Salih N.S."/>
            <person name="Samson R.A."/>
            <person name="Sandor E."/>
            <person name="Sanguinetti M."/>
            <person name="Schuetze T."/>
            <person name="Sepcic K."/>
            <person name="Shelest E."/>
            <person name="Sherlock G."/>
            <person name="Sophianopoulou V."/>
            <person name="Squina F.M."/>
            <person name="Sun H."/>
            <person name="Susca A."/>
            <person name="Todd R.B."/>
            <person name="Tsang A."/>
            <person name="Unkles S.E."/>
            <person name="van de Wiele N."/>
            <person name="van Rossen-Uffink D."/>
            <person name="Oliveira J.V."/>
            <person name="Vesth T.C."/>
            <person name="Visser J."/>
            <person name="Yu J.-H."/>
            <person name="Zhou M."/>
            <person name="Andersen M.R."/>
            <person name="Archer D.B."/>
            <person name="Baker S.E."/>
            <person name="Benoit I."/>
            <person name="Brakhage A.A."/>
            <person name="Braus G.H."/>
            <person name="Fischer R."/>
            <person name="Frisvad J.C."/>
            <person name="Goldman G.H."/>
            <person name="Houbraken J."/>
            <person name="Oakley B."/>
            <person name="Pocsi I."/>
            <person name="Scazzocchio C."/>
            <person name="Seiboth B."/>
            <person name="vanKuyk P.A."/>
            <person name="Wortman J."/>
            <person name="Dyer P.S."/>
            <person name="Grigoriev I.V."/>
        </authorList>
    </citation>
    <scope>NUCLEOTIDE SEQUENCE [LARGE SCALE GENOMIC DNA]</scope>
    <source>
        <strain evidence="2">CBS 506.65</strain>
    </source>
</reference>
<dbReference type="EMBL" id="KV878342">
    <property type="protein sequence ID" value="OJJ46495.1"/>
    <property type="molecule type" value="Genomic_DNA"/>
</dbReference>
<protein>
    <submittedName>
        <fullName evidence="1">Uncharacterized protein</fullName>
    </submittedName>
</protein>
<dbReference type="Proteomes" id="UP000184188">
    <property type="component" value="Unassembled WGS sequence"/>
</dbReference>
<evidence type="ECO:0000313" key="1">
    <source>
        <dbReference type="EMBL" id="OJJ46495.1"/>
    </source>
</evidence>
<dbReference type="RefSeq" id="XP_022581005.1">
    <property type="nucleotide sequence ID" value="XM_022724840.1"/>
</dbReference>
<dbReference type="AlphaFoldDB" id="A0A1L9SGV3"/>
<proteinExistence type="predicted"/>
<dbReference type="GeneID" id="34611305"/>
<dbReference type="STRING" id="1073090.A0A1L9SGV3"/>
<keyword evidence="2" id="KW-1185">Reference proteome</keyword>
<sequence>MFKNRNRAWKKVPTTPEQWEAAAKLMKIRRQTVHKRFDLNSGSKLTKGEYLLLKVLWKTKNTKDISALDLGLYLTTARQLLGDNAEFQAFIQGIDGMKNGDGGEMSNMGAFKIPFSQIKEVLRLLDIPKPKTCTKNDGAGRRIRETHLLEGVNEDLVNMAAISLLTAINLENVNGPAGWSPHRAPFFANFKRATMEAQVDGFFWAGNSTKTSILLEAKAGQRARHEPAVSIQEAAEVVAWLMANPPIKPAANRAFLVSSDGSEWFLSLANYTPVYQEYMLGERNTLPREEFLVMDQYGPWETREIGELRSFLEIMLAIMLRAREEAEEPESASSSS</sequence>
<evidence type="ECO:0000313" key="2">
    <source>
        <dbReference type="Proteomes" id="UP000184188"/>
    </source>
</evidence>
<accession>A0A1L9SGV3</accession>
<dbReference type="VEuPathDB" id="FungiDB:ASPZODRAFT_142309"/>